<dbReference type="InterPro" id="IPR020806">
    <property type="entry name" value="PKS_PP-bd"/>
</dbReference>
<dbReference type="Gene3D" id="3.40.50.12780">
    <property type="entry name" value="N-terminal domain of ligase-like"/>
    <property type="match status" value="1"/>
</dbReference>
<dbReference type="PANTHER" id="PTHR45527">
    <property type="entry name" value="NONRIBOSOMAL PEPTIDE SYNTHETASE"/>
    <property type="match status" value="1"/>
</dbReference>
<dbReference type="CDD" id="cd19540">
    <property type="entry name" value="LCL_NRPS-like"/>
    <property type="match status" value="1"/>
</dbReference>
<evidence type="ECO:0000256" key="1">
    <source>
        <dbReference type="ARBA" id="ARBA00001957"/>
    </source>
</evidence>
<proteinExistence type="predicted"/>
<dbReference type="InterPro" id="IPR009081">
    <property type="entry name" value="PP-bd_ACP"/>
</dbReference>
<evidence type="ECO:0000256" key="2">
    <source>
        <dbReference type="ARBA" id="ARBA00022450"/>
    </source>
</evidence>
<dbReference type="Proteomes" id="UP001275440">
    <property type="component" value="Unassembled WGS sequence"/>
</dbReference>
<comment type="cofactor">
    <cofactor evidence="1">
        <name>pantetheine 4'-phosphate</name>
        <dbReference type="ChEBI" id="CHEBI:47942"/>
    </cofactor>
</comment>
<evidence type="ECO:0000313" key="7">
    <source>
        <dbReference type="Proteomes" id="UP001275440"/>
    </source>
</evidence>
<protein>
    <submittedName>
        <fullName evidence="6">Amino acid adenylation domain-containing protein</fullName>
    </submittedName>
</protein>
<gene>
    <name evidence="6" type="ORF">F8M49_03360</name>
</gene>
<feature type="region of interest" description="Disordered" evidence="4">
    <location>
        <begin position="1343"/>
        <end position="1366"/>
    </location>
</feature>
<keyword evidence="7" id="KW-1185">Reference proteome</keyword>
<comment type="caution">
    <text evidence="6">The sequence shown here is derived from an EMBL/GenBank/DDBJ whole genome shotgun (WGS) entry which is preliminary data.</text>
</comment>
<dbReference type="Gene3D" id="3.30.300.30">
    <property type="match status" value="1"/>
</dbReference>
<accession>A0ABU3WL10</accession>
<feature type="domain" description="Carrier" evidence="5">
    <location>
        <begin position="392"/>
        <end position="467"/>
    </location>
</feature>
<dbReference type="Gene3D" id="3.30.559.30">
    <property type="entry name" value="Nonribosomal peptide synthetase, condensation domain"/>
    <property type="match status" value="1"/>
</dbReference>
<dbReference type="SUPFAM" id="SSF56801">
    <property type="entry name" value="Acetyl-CoA synthetase-like"/>
    <property type="match status" value="2"/>
</dbReference>
<keyword evidence="2" id="KW-0596">Phosphopantetheine</keyword>
<dbReference type="Pfam" id="PF00550">
    <property type="entry name" value="PP-binding"/>
    <property type="match status" value="1"/>
</dbReference>
<dbReference type="Pfam" id="PF00668">
    <property type="entry name" value="Condensation"/>
    <property type="match status" value="1"/>
</dbReference>
<keyword evidence="3" id="KW-0597">Phosphoprotein</keyword>
<dbReference type="SUPFAM" id="SSF52777">
    <property type="entry name" value="CoA-dependent acyltransferases"/>
    <property type="match status" value="2"/>
</dbReference>
<dbReference type="PANTHER" id="PTHR45527:SF1">
    <property type="entry name" value="FATTY ACID SYNTHASE"/>
    <property type="match status" value="1"/>
</dbReference>
<dbReference type="NCBIfam" id="TIGR01733">
    <property type="entry name" value="AA-adenyl-dom"/>
    <property type="match status" value="2"/>
</dbReference>
<dbReference type="InterPro" id="IPR000873">
    <property type="entry name" value="AMP-dep_synth/lig_dom"/>
</dbReference>
<organism evidence="6 7">
    <name type="scientific">Rhodococcus zopfii</name>
    <dbReference type="NCBI Taxonomy" id="43772"/>
    <lineage>
        <taxon>Bacteria</taxon>
        <taxon>Bacillati</taxon>
        <taxon>Actinomycetota</taxon>
        <taxon>Actinomycetes</taxon>
        <taxon>Mycobacteriales</taxon>
        <taxon>Nocardiaceae</taxon>
        <taxon>Rhodococcus</taxon>
    </lineage>
</organism>
<name>A0ABU3WL10_9NOCA</name>
<evidence type="ECO:0000313" key="6">
    <source>
        <dbReference type="EMBL" id="MDV2474700.1"/>
    </source>
</evidence>
<dbReference type="InterPro" id="IPR020845">
    <property type="entry name" value="AMP-binding_CS"/>
</dbReference>
<dbReference type="SUPFAM" id="SSF47336">
    <property type="entry name" value="ACP-like"/>
    <property type="match status" value="1"/>
</dbReference>
<dbReference type="InterPro" id="IPR036736">
    <property type="entry name" value="ACP-like_sf"/>
</dbReference>
<dbReference type="InterPro" id="IPR025110">
    <property type="entry name" value="AMP-bd_C"/>
</dbReference>
<dbReference type="InterPro" id="IPR001242">
    <property type="entry name" value="Condensation_dom"/>
</dbReference>
<evidence type="ECO:0000256" key="3">
    <source>
        <dbReference type="ARBA" id="ARBA00022553"/>
    </source>
</evidence>
<dbReference type="InterPro" id="IPR042099">
    <property type="entry name" value="ANL_N_sf"/>
</dbReference>
<dbReference type="InterPro" id="IPR029058">
    <property type="entry name" value="AB_hydrolase_fold"/>
</dbReference>
<evidence type="ECO:0000259" key="5">
    <source>
        <dbReference type="PROSITE" id="PS50075"/>
    </source>
</evidence>
<dbReference type="InterPro" id="IPR023213">
    <property type="entry name" value="CAT-like_dom_sf"/>
</dbReference>
<dbReference type="Gene3D" id="3.40.50.980">
    <property type="match status" value="2"/>
</dbReference>
<dbReference type="Gene3D" id="3.30.559.10">
    <property type="entry name" value="Chloramphenicol acetyltransferase-like domain"/>
    <property type="match status" value="1"/>
</dbReference>
<reference evidence="6 7" key="1">
    <citation type="submission" date="2019-10" db="EMBL/GenBank/DDBJ databases">
        <title>Draft Genome Assembly of Rhodococcus zopfii DSM44189.</title>
        <authorList>
            <person name="Sutton J.M."/>
            <person name="Akob D.M."/>
            <person name="Bushman T.J."/>
        </authorList>
    </citation>
    <scope>NUCLEOTIDE SEQUENCE [LARGE SCALE GENOMIC DNA]</scope>
    <source>
        <strain evidence="6 7">DSM 44189</strain>
    </source>
</reference>
<feature type="compositionally biased region" description="Gly residues" evidence="4">
    <location>
        <begin position="1343"/>
        <end position="1358"/>
    </location>
</feature>
<sequence length="1366" mass="144641">MAIGPCWPWGDVDPVFSDAPVTDAERRSMLRPDNTAYVLFTSGSTGRPKGVSVAQRSVVNQVLWLSDRFGIDSSDVVLLKTPVTFDVSVWELFCTLAAGARMVVAEPDGHRDPVYLAQLIDEQSVTMVSFVPSMLGPFVSVLGSGGAASLRAVLVAGEAFPASTAAQVRAAMPWAALHNLYGPTEFTVHATETEVRPDEAVTIGRPVWNSGALVLDSRLHPVPLGVAGELYLSGVQLARGYHGRVDLTSDRFVADPYGAPGERMYRTGDLVRRNVSGDLVYLGRTDFQVKFRGQRIELGEIETVLAADPSVLSAVALVHDSSTGQHLIAYVVPVPGAAFDAAAARTAAAEALPSYMVPSVMMVLDEFPLNASGKLDRKALPEPVFEAREFRAPTTPVEEIVAGVFGEVLGVERVGLDDDFFELGGNSLIATQVASRLGAALDARIQVRTLFEASTVVDLAARLESHVGAGGRAALTSQVRPERIPLSLAQSRMWFLNRFDPESTAYNLPMALRISGALDVEALRAAVTDVVARHESLRTVYPETADGPVQVVLPVARSVPEVDVEQTAAEHLHTAVAAFVVRPFDVTTEVPLRLRLFDLGGDEFVLAMAVHHISADGASMAPFVRDVMVAYTARVGGGVPSWEPLAVQYADYALWQRSVLGSEDDPSSLISQQLAFWRGALAGLPDQLELPTDRPRPAVQSVAGARVDVVVPAELHGRLVQVARAHNATLFMVVHAALSVLLARLSGTSDVAVGTPIAGRGERELDDLIGMFVNTLVLRADVRSGGSFEELLGAVRESDLQAFAHADVPFERLVEVLNPARSTARHPLFQVGFSFQNLHEASLELSELAIAPLDLEHRTSQFDLHWIVQDTYDEAGVPAGIGGFVTYATALFDESTVAGFVERFVRVLEEVVAEPSRPVGDLEILGVGERSRILESFNDTAREVDSSATLVSLFEDRVAATPDAVAVHADGLELTYRDFDARVNRLARALIAAGVCAESTVALGMRRSVELVVGMVAVAKAGGAYVPVDPDQPAERTDYILGTADPVCVLTTHRDGFGVGGERAVLFVDDAVSADLPAGPIADTERIVPLRPEHTAYVIFTSGSTGRPKGVAVPHRAVANQLVWKVAAFGLGPDDAVLLKTAATFDLSVWEFWSALVSGGRLVVAEPEGHRDPAYLVGLMRSASVSTLHVVPSMLEALLAEVSVSGSGVLAPSLRRVLAIGEALPGSVAQRFRSVNPGVGLFNLYGPTEAAVSVTWHEVSAADVAGVPIGVPEWNVSAFVLDERLRPVPVGVAGELYLSGVQLARGYFGRPELTADRFVANPFGAGASGATGGVTAGASGATGGVTAGASGATGGVTAGGADVPDR</sequence>
<dbReference type="SMART" id="SM00823">
    <property type="entry name" value="PKS_PP"/>
    <property type="match status" value="1"/>
</dbReference>
<dbReference type="PROSITE" id="PS00455">
    <property type="entry name" value="AMP_BINDING"/>
    <property type="match status" value="2"/>
</dbReference>
<dbReference type="InterPro" id="IPR010071">
    <property type="entry name" value="AA_adenyl_dom"/>
</dbReference>
<dbReference type="EMBL" id="WBMO01000001">
    <property type="protein sequence ID" value="MDV2474700.1"/>
    <property type="molecule type" value="Genomic_DNA"/>
</dbReference>
<dbReference type="InterPro" id="IPR045851">
    <property type="entry name" value="AMP-bd_C_sf"/>
</dbReference>
<dbReference type="InterPro" id="IPR006162">
    <property type="entry name" value="Ppantetheine_attach_site"/>
</dbReference>
<dbReference type="Pfam" id="PF13193">
    <property type="entry name" value="AMP-binding_C"/>
    <property type="match status" value="1"/>
</dbReference>
<dbReference type="PROSITE" id="PS50075">
    <property type="entry name" value="CARRIER"/>
    <property type="match status" value="1"/>
</dbReference>
<dbReference type="CDD" id="cd05930">
    <property type="entry name" value="A_NRPS"/>
    <property type="match status" value="1"/>
</dbReference>
<dbReference type="Gene3D" id="2.30.38.10">
    <property type="entry name" value="Luciferase, Domain 3"/>
    <property type="match status" value="1"/>
</dbReference>
<dbReference type="Gene3D" id="3.40.50.1820">
    <property type="entry name" value="alpha/beta hydrolase"/>
    <property type="match status" value="1"/>
</dbReference>
<evidence type="ECO:0000256" key="4">
    <source>
        <dbReference type="SAM" id="MobiDB-lite"/>
    </source>
</evidence>
<dbReference type="Pfam" id="PF00501">
    <property type="entry name" value="AMP-binding"/>
    <property type="match status" value="2"/>
</dbReference>
<dbReference type="PROSITE" id="PS00012">
    <property type="entry name" value="PHOSPHOPANTETHEINE"/>
    <property type="match status" value="1"/>
</dbReference>